<gene>
    <name evidence="4" type="ORF">BSK56_09350</name>
</gene>
<evidence type="ECO:0000256" key="1">
    <source>
        <dbReference type="ARBA" id="ARBA00022679"/>
    </source>
</evidence>
<dbReference type="InterPro" id="IPR016181">
    <property type="entry name" value="Acyl_CoA_acyltransferase"/>
</dbReference>
<dbReference type="Gene3D" id="3.40.630.30">
    <property type="match status" value="1"/>
</dbReference>
<accession>A0ABX3HHV7</accession>
<evidence type="ECO:0000259" key="3">
    <source>
        <dbReference type="PROSITE" id="PS51186"/>
    </source>
</evidence>
<dbReference type="RefSeq" id="WP_076110276.1">
    <property type="nucleotide sequence ID" value="NZ_MPTB01000009.1"/>
</dbReference>
<dbReference type="PANTHER" id="PTHR43800">
    <property type="entry name" value="PEPTIDYL-LYSINE N-ACETYLTRANSFERASE YJAB"/>
    <property type="match status" value="1"/>
</dbReference>
<name>A0ABX3HHV7_PAEBO</name>
<sequence>MTGEDRERIRRITTRTEALLSGLLDIWEASVRLTHHFLSEQDIAALRPVVLEGLREIGHLLVFTDEQEQPLGFIGVQDHKIEMLFVAPEAMGQGIGRKLVARVFEALDVHEVDVNEQNPQAAGFYEHMGFQVFDRSALDGQGNPFPILHMKLSSLI</sequence>
<protein>
    <submittedName>
        <fullName evidence="4">GNAT family N-acetyltransferase</fullName>
    </submittedName>
</protein>
<keyword evidence="1" id="KW-0808">Transferase</keyword>
<dbReference type="SUPFAM" id="SSF55729">
    <property type="entry name" value="Acyl-CoA N-acyltransferases (Nat)"/>
    <property type="match status" value="1"/>
</dbReference>
<dbReference type="Pfam" id="PF13673">
    <property type="entry name" value="Acetyltransf_10"/>
    <property type="match status" value="1"/>
</dbReference>
<reference evidence="4 5" key="1">
    <citation type="submission" date="2016-10" db="EMBL/GenBank/DDBJ databases">
        <title>Paenibacillus species isolates.</title>
        <authorList>
            <person name="Beno S.M."/>
        </authorList>
    </citation>
    <scope>NUCLEOTIDE SEQUENCE [LARGE SCALE GENOMIC DNA]</scope>
    <source>
        <strain evidence="4 5">FSL H7-0744</strain>
    </source>
</reference>
<proteinExistence type="predicted"/>
<dbReference type="PANTHER" id="PTHR43800:SF1">
    <property type="entry name" value="PEPTIDYL-LYSINE N-ACETYLTRANSFERASE YJAB"/>
    <property type="match status" value="1"/>
</dbReference>
<evidence type="ECO:0000313" key="4">
    <source>
        <dbReference type="EMBL" id="OMD49547.1"/>
    </source>
</evidence>
<dbReference type="EMBL" id="MPTB01000009">
    <property type="protein sequence ID" value="OMD49547.1"/>
    <property type="molecule type" value="Genomic_DNA"/>
</dbReference>
<dbReference type="PROSITE" id="PS51186">
    <property type="entry name" value="GNAT"/>
    <property type="match status" value="1"/>
</dbReference>
<evidence type="ECO:0000313" key="5">
    <source>
        <dbReference type="Proteomes" id="UP000187412"/>
    </source>
</evidence>
<organism evidence="4 5">
    <name type="scientific">Paenibacillus borealis</name>
    <dbReference type="NCBI Taxonomy" id="160799"/>
    <lineage>
        <taxon>Bacteria</taxon>
        <taxon>Bacillati</taxon>
        <taxon>Bacillota</taxon>
        <taxon>Bacilli</taxon>
        <taxon>Bacillales</taxon>
        <taxon>Paenibacillaceae</taxon>
        <taxon>Paenibacillus</taxon>
    </lineage>
</organism>
<feature type="domain" description="N-acetyltransferase" evidence="3">
    <location>
        <begin position="7"/>
        <end position="153"/>
    </location>
</feature>
<comment type="caution">
    <text evidence="4">The sequence shown here is derived from an EMBL/GenBank/DDBJ whole genome shotgun (WGS) entry which is preliminary data.</text>
</comment>
<keyword evidence="5" id="KW-1185">Reference proteome</keyword>
<keyword evidence="2" id="KW-0012">Acyltransferase</keyword>
<dbReference type="CDD" id="cd04301">
    <property type="entry name" value="NAT_SF"/>
    <property type="match status" value="1"/>
</dbReference>
<evidence type="ECO:0000256" key="2">
    <source>
        <dbReference type="ARBA" id="ARBA00023315"/>
    </source>
</evidence>
<dbReference type="InterPro" id="IPR000182">
    <property type="entry name" value="GNAT_dom"/>
</dbReference>
<dbReference type="Proteomes" id="UP000187412">
    <property type="component" value="Unassembled WGS sequence"/>
</dbReference>